<dbReference type="Proteomes" id="UP000449906">
    <property type="component" value="Unassembled WGS sequence"/>
</dbReference>
<dbReference type="AlphaFoldDB" id="A0A4Y3N6D6"/>
<accession>A0A4Y3N6D6</accession>
<protein>
    <submittedName>
        <fullName evidence="1">Uncharacterized protein</fullName>
    </submittedName>
</protein>
<dbReference type="RefSeq" id="WP_038676153.1">
    <property type="nucleotide sequence ID" value="NZ_BJMC01000025.1"/>
</dbReference>
<dbReference type="GeneID" id="96612913"/>
<proteinExistence type="predicted"/>
<organism evidence="1 2">
    <name type="scientific">Nocardioides simplex</name>
    <name type="common">Arthrobacter simplex</name>
    <dbReference type="NCBI Taxonomy" id="2045"/>
    <lineage>
        <taxon>Bacteria</taxon>
        <taxon>Bacillati</taxon>
        <taxon>Actinomycetota</taxon>
        <taxon>Actinomycetes</taxon>
        <taxon>Propionibacteriales</taxon>
        <taxon>Nocardioidaceae</taxon>
        <taxon>Pimelobacter</taxon>
    </lineage>
</organism>
<gene>
    <name evidence="1" type="ORF">F9L07_28275</name>
</gene>
<evidence type="ECO:0000313" key="1">
    <source>
        <dbReference type="EMBL" id="KAB2806934.1"/>
    </source>
</evidence>
<reference evidence="1 2" key="1">
    <citation type="submission" date="2019-09" db="EMBL/GenBank/DDBJ databases">
        <title>Pimelobacter sp. isolated from Paulinella.</title>
        <authorList>
            <person name="Jeong S.E."/>
        </authorList>
    </citation>
    <scope>NUCLEOTIDE SEQUENCE [LARGE SCALE GENOMIC DNA]</scope>
    <source>
        <strain evidence="1 2">Pch-N</strain>
    </source>
</reference>
<name>A0A4Y3N6D6_NOCSI</name>
<comment type="caution">
    <text evidence="1">The sequence shown here is derived from an EMBL/GenBank/DDBJ whole genome shotgun (WGS) entry which is preliminary data.</text>
</comment>
<dbReference type="EMBL" id="WBVM01000007">
    <property type="protein sequence ID" value="KAB2806934.1"/>
    <property type="molecule type" value="Genomic_DNA"/>
</dbReference>
<sequence>MLLLGLVVLVLGVLGLVLSFFGASIDYNHRSAEILNMDVAPRTLVLWGAVSMLLTVLGLWMMKGGMKQSWKRRKEHKRLAELSEKLDEADLERRDRDRRDDGDV</sequence>
<evidence type="ECO:0000313" key="2">
    <source>
        <dbReference type="Proteomes" id="UP000449906"/>
    </source>
</evidence>